<dbReference type="Gene3D" id="3.40.50.720">
    <property type="entry name" value="NAD(P)-binding Rossmann-like Domain"/>
    <property type="match status" value="1"/>
</dbReference>
<dbReference type="Pfam" id="PF00106">
    <property type="entry name" value="adh_short"/>
    <property type="match status" value="1"/>
</dbReference>
<dbReference type="InterPro" id="IPR020904">
    <property type="entry name" value="Sc_DH/Rdtase_CS"/>
</dbReference>
<dbReference type="PROSITE" id="PS00061">
    <property type="entry name" value="ADH_SHORT"/>
    <property type="match status" value="1"/>
</dbReference>
<proteinExistence type="inferred from homology"/>
<dbReference type="STRING" id="1442371.A0A0D2JR45"/>
<dbReference type="AlphaFoldDB" id="A0A0D2JR45"/>
<dbReference type="OrthoDB" id="5371740at2759"/>
<keyword evidence="3" id="KW-0560">Oxidoreductase</keyword>
<dbReference type="GeneID" id="27717131"/>
<dbReference type="PANTHER" id="PTHR43180:SF31">
    <property type="entry name" value="CHAIN DEHYDROGENASE_REDUCTASE, PUTATIVE (AFU_ORTHOLOGUE AFUA_2G16570)-RELATED"/>
    <property type="match status" value="1"/>
</dbReference>
<dbReference type="EMBL" id="KN848099">
    <property type="protein sequence ID" value="KIX92909.1"/>
    <property type="molecule type" value="Genomic_DNA"/>
</dbReference>
<accession>A0A0D2JR45</accession>
<sequence length="308" mass="33732">MVGSPYGGAIDCTIELNTSSLKGKTAIVTGGAKGIGSAYSLALRAAGAYVVVGDVDTTSGKAFAAQDPEHLLFVECNLLKFEDQVRLFKEAAQFSPRGKIDHVVANAGVYREVDQVFLYEEDGPVKPELSTVDVNLNSVLYTSKIAMHYFIKQNGTTPSPSQEDTCLVLVSSGAGIHDCLRMPQYCATKWAVRGLMHGLRRTAHLYGSRVNVISPWAIKTTILSEELSNLLRARGIEFATLEDAGQCLLRLLSDPTVNGRSLFIAARKWAPKTGYLDLDLEDTEENELRKEIQHDQMRFATVEEGLFV</sequence>
<dbReference type="InterPro" id="IPR036291">
    <property type="entry name" value="NAD(P)-bd_dom_sf"/>
</dbReference>
<evidence type="ECO:0000256" key="2">
    <source>
        <dbReference type="ARBA" id="ARBA00022857"/>
    </source>
</evidence>
<keyword evidence="5" id="KW-1185">Reference proteome</keyword>
<comment type="similarity">
    <text evidence="1">Belongs to the short-chain dehydrogenases/reductases (SDR) family.</text>
</comment>
<dbReference type="InterPro" id="IPR002347">
    <property type="entry name" value="SDR_fam"/>
</dbReference>
<dbReference type="RefSeq" id="XP_016627032.1">
    <property type="nucleotide sequence ID" value="XM_016781874.1"/>
</dbReference>
<gene>
    <name evidence="4" type="ORF">Z520_11385</name>
</gene>
<keyword evidence="2" id="KW-0521">NADP</keyword>
<dbReference type="PRINTS" id="PR00081">
    <property type="entry name" value="GDHRDH"/>
</dbReference>
<dbReference type="Proteomes" id="UP000053411">
    <property type="component" value="Unassembled WGS sequence"/>
</dbReference>
<evidence type="ECO:0000313" key="4">
    <source>
        <dbReference type="EMBL" id="KIX92909.1"/>
    </source>
</evidence>
<organism evidence="4 5">
    <name type="scientific">Fonsecaea multimorphosa CBS 102226</name>
    <dbReference type="NCBI Taxonomy" id="1442371"/>
    <lineage>
        <taxon>Eukaryota</taxon>
        <taxon>Fungi</taxon>
        <taxon>Dikarya</taxon>
        <taxon>Ascomycota</taxon>
        <taxon>Pezizomycotina</taxon>
        <taxon>Eurotiomycetes</taxon>
        <taxon>Chaetothyriomycetidae</taxon>
        <taxon>Chaetothyriales</taxon>
        <taxon>Herpotrichiellaceae</taxon>
        <taxon>Fonsecaea</taxon>
    </lineage>
</organism>
<name>A0A0D2JR45_9EURO</name>
<dbReference type="GO" id="GO:0016491">
    <property type="term" value="F:oxidoreductase activity"/>
    <property type="evidence" value="ECO:0007669"/>
    <property type="project" value="UniProtKB-KW"/>
</dbReference>
<protein>
    <submittedName>
        <fullName evidence="4">Uncharacterized protein</fullName>
    </submittedName>
</protein>
<dbReference type="PANTHER" id="PTHR43180">
    <property type="entry name" value="3-OXOACYL-(ACYL-CARRIER-PROTEIN) REDUCTASE (AFU_ORTHOLOGUE AFUA_6G11210)"/>
    <property type="match status" value="1"/>
</dbReference>
<dbReference type="VEuPathDB" id="FungiDB:Z520_11385"/>
<evidence type="ECO:0000256" key="3">
    <source>
        <dbReference type="ARBA" id="ARBA00023002"/>
    </source>
</evidence>
<reference evidence="4 5" key="1">
    <citation type="submission" date="2015-01" db="EMBL/GenBank/DDBJ databases">
        <title>The Genome Sequence of Fonsecaea multimorphosa CBS 102226.</title>
        <authorList>
            <consortium name="The Broad Institute Genomics Platform"/>
            <person name="Cuomo C."/>
            <person name="de Hoog S."/>
            <person name="Gorbushina A."/>
            <person name="Stielow B."/>
            <person name="Teixiera M."/>
            <person name="Abouelleil A."/>
            <person name="Chapman S.B."/>
            <person name="Priest M."/>
            <person name="Young S.K."/>
            <person name="Wortman J."/>
            <person name="Nusbaum C."/>
            <person name="Birren B."/>
        </authorList>
    </citation>
    <scope>NUCLEOTIDE SEQUENCE [LARGE SCALE GENOMIC DNA]</scope>
    <source>
        <strain evidence="4 5">CBS 102226</strain>
    </source>
</reference>
<evidence type="ECO:0000313" key="5">
    <source>
        <dbReference type="Proteomes" id="UP000053411"/>
    </source>
</evidence>
<evidence type="ECO:0000256" key="1">
    <source>
        <dbReference type="ARBA" id="ARBA00006484"/>
    </source>
</evidence>
<dbReference type="SUPFAM" id="SSF51735">
    <property type="entry name" value="NAD(P)-binding Rossmann-fold domains"/>
    <property type="match status" value="1"/>
</dbReference>